<feature type="region of interest" description="Disordered" evidence="1">
    <location>
        <begin position="1"/>
        <end position="200"/>
    </location>
</feature>
<evidence type="ECO:0000313" key="3">
    <source>
        <dbReference type="Proteomes" id="UP000245783"/>
    </source>
</evidence>
<dbReference type="RefSeq" id="XP_025371724.1">
    <property type="nucleotide sequence ID" value="XM_025510056.1"/>
</dbReference>
<protein>
    <submittedName>
        <fullName evidence="2">Uncharacterized protein</fullName>
    </submittedName>
</protein>
<gene>
    <name evidence="2" type="ORF">IE81DRAFT_10720</name>
</gene>
<sequence length="318" mass="36253">MADKGGDVFDKVFGAIPDESQQGHSAASHFGSAPDGSGSRSRDVTADEEFRDFHSAPTQSVPSRSEHGKWSDTHCTSSPRHNGSRRSQSAESVVESGRHSQKRERRQDPLNQDKSCQSKSTFDSSYDQQERRDRRRRRRERRERKEARYEQKKEKRRNRRRSDRSHGRSPSISPPEDDVAVPTRSSRRFSHLPSTARYGLDPNDLFAAERAEKAEKEKKAWASKLSSLLHDDLAGGWDDFGSASRGGMGGSNWSEDAAWEEEIRRMRGEEESAKSGPMEDDDVHIPKRWRDAAKGQQQVRTDLMDDEEYAEYIRGELS</sequence>
<feature type="compositionally biased region" description="Basic residues" evidence="1">
    <location>
        <begin position="133"/>
        <end position="142"/>
    </location>
</feature>
<proteinExistence type="predicted"/>
<feature type="compositionally biased region" description="Basic and acidic residues" evidence="1">
    <location>
        <begin position="1"/>
        <end position="10"/>
    </location>
</feature>
<keyword evidence="3" id="KW-1185">Reference proteome</keyword>
<name>A0A316W4S3_9BASI</name>
<reference evidence="2 3" key="1">
    <citation type="journal article" date="2018" name="Mol. Biol. Evol.">
        <title>Broad Genomic Sampling Reveals a Smut Pathogenic Ancestry of the Fungal Clade Ustilaginomycotina.</title>
        <authorList>
            <person name="Kijpornyongpan T."/>
            <person name="Mondo S.J."/>
            <person name="Barry K."/>
            <person name="Sandor L."/>
            <person name="Lee J."/>
            <person name="Lipzen A."/>
            <person name="Pangilinan J."/>
            <person name="LaButti K."/>
            <person name="Hainaut M."/>
            <person name="Henrissat B."/>
            <person name="Grigoriev I.V."/>
            <person name="Spatafora J.W."/>
            <person name="Aime M.C."/>
        </authorList>
    </citation>
    <scope>NUCLEOTIDE SEQUENCE [LARGE SCALE GENOMIC DNA]</scope>
    <source>
        <strain evidence="2 3">MCA 4658</strain>
    </source>
</reference>
<feature type="compositionally biased region" description="Polar residues" evidence="1">
    <location>
        <begin position="73"/>
        <end position="91"/>
    </location>
</feature>
<organism evidence="2 3">
    <name type="scientific">Ceraceosorus guamensis</name>
    <dbReference type="NCBI Taxonomy" id="1522189"/>
    <lineage>
        <taxon>Eukaryota</taxon>
        <taxon>Fungi</taxon>
        <taxon>Dikarya</taxon>
        <taxon>Basidiomycota</taxon>
        <taxon>Ustilaginomycotina</taxon>
        <taxon>Exobasidiomycetes</taxon>
        <taxon>Ceraceosorales</taxon>
        <taxon>Ceraceosoraceae</taxon>
        <taxon>Ceraceosorus</taxon>
    </lineage>
</organism>
<feature type="compositionally biased region" description="Polar residues" evidence="1">
    <location>
        <begin position="109"/>
        <end position="127"/>
    </location>
</feature>
<dbReference type="InParanoid" id="A0A316W4S3"/>
<dbReference type="AlphaFoldDB" id="A0A316W4S3"/>
<dbReference type="Proteomes" id="UP000245783">
    <property type="component" value="Unassembled WGS sequence"/>
</dbReference>
<feature type="compositionally biased region" description="Basic and acidic residues" evidence="1">
    <location>
        <begin position="143"/>
        <end position="153"/>
    </location>
</feature>
<accession>A0A316W4S3</accession>
<evidence type="ECO:0000256" key="1">
    <source>
        <dbReference type="SAM" id="MobiDB-lite"/>
    </source>
</evidence>
<dbReference type="GeneID" id="37031926"/>
<evidence type="ECO:0000313" key="2">
    <source>
        <dbReference type="EMBL" id="PWN44564.1"/>
    </source>
</evidence>
<dbReference type="EMBL" id="KZ819360">
    <property type="protein sequence ID" value="PWN44564.1"/>
    <property type="molecule type" value="Genomic_DNA"/>
</dbReference>
<feature type="compositionally biased region" description="Basic residues" evidence="1">
    <location>
        <begin position="154"/>
        <end position="163"/>
    </location>
</feature>